<reference evidence="2 3" key="1">
    <citation type="journal article" date="2016" name="Mol. Biol. Evol.">
        <title>Comparative Genomics of Early-Diverging Mushroom-Forming Fungi Provides Insights into the Origins of Lignocellulose Decay Capabilities.</title>
        <authorList>
            <person name="Nagy L.G."/>
            <person name="Riley R."/>
            <person name="Tritt A."/>
            <person name="Adam C."/>
            <person name="Daum C."/>
            <person name="Floudas D."/>
            <person name="Sun H."/>
            <person name="Yadav J.S."/>
            <person name="Pangilinan J."/>
            <person name="Larsson K.H."/>
            <person name="Matsuura K."/>
            <person name="Barry K."/>
            <person name="Labutti K."/>
            <person name="Kuo R."/>
            <person name="Ohm R.A."/>
            <person name="Bhattacharya S.S."/>
            <person name="Shirouzu T."/>
            <person name="Yoshinaga Y."/>
            <person name="Martin F.M."/>
            <person name="Grigoriev I.V."/>
            <person name="Hibbett D.S."/>
        </authorList>
    </citation>
    <scope>NUCLEOTIDE SEQUENCE [LARGE SCALE GENOMIC DNA]</scope>
    <source>
        <strain evidence="2 3">HHB10207 ss-3</strain>
    </source>
</reference>
<dbReference type="Proteomes" id="UP000076798">
    <property type="component" value="Unassembled WGS sequence"/>
</dbReference>
<evidence type="ECO:0000256" key="1">
    <source>
        <dbReference type="SAM" id="MobiDB-lite"/>
    </source>
</evidence>
<protein>
    <submittedName>
        <fullName evidence="2">Uncharacterized protein</fullName>
    </submittedName>
</protein>
<feature type="compositionally biased region" description="Low complexity" evidence="1">
    <location>
        <begin position="14"/>
        <end position="28"/>
    </location>
</feature>
<feature type="region of interest" description="Disordered" evidence="1">
    <location>
        <begin position="163"/>
        <end position="206"/>
    </location>
</feature>
<proteinExistence type="predicted"/>
<evidence type="ECO:0000313" key="3">
    <source>
        <dbReference type="Proteomes" id="UP000076798"/>
    </source>
</evidence>
<evidence type="ECO:0000313" key="2">
    <source>
        <dbReference type="EMBL" id="KZT36387.1"/>
    </source>
</evidence>
<name>A0A166BHM4_9AGAM</name>
<dbReference type="EMBL" id="KV428109">
    <property type="protein sequence ID" value="KZT36387.1"/>
    <property type="molecule type" value="Genomic_DNA"/>
</dbReference>
<feature type="region of interest" description="Disordered" evidence="1">
    <location>
        <begin position="14"/>
        <end position="78"/>
    </location>
</feature>
<dbReference type="AlphaFoldDB" id="A0A166BHM4"/>
<organism evidence="2 3">
    <name type="scientific">Sistotremastrum suecicum HHB10207 ss-3</name>
    <dbReference type="NCBI Taxonomy" id="1314776"/>
    <lineage>
        <taxon>Eukaryota</taxon>
        <taxon>Fungi</taxon>
        <taxon>Dikarya</taxon>
        <taxon>Basidiomycota</taxon>
        <taxon>Agaricomycotina</taxon>
        <taxon>Agaricomycetes</taxon>
        <taxon>Sistotremastrales</taxon>
        <taxon>Sistotremastraceae</taxon>
        <taxon>Sistotremastrum</taxon>
    </lineage>
</organism>
<feature type="compositionally biased region" description="Polar residues" evidence="1">
    <location>
        <begin position="38"/>
        <end position="53"/>
    </location>
</feature>
<sequence>MASVFGSSLVLMSSSSSFSSRTQDFSSFHGKGVRYPYPSNSNQNRTRQGYKQKTSPEKANRRRRRKKPESEGEGNAERGNTCWSLCSASLHSARGRGLGFEWARACREVRGRIFRPEMNDTMLWGEWREWDVLTIGPLSLKLAVDRGLQLRIEDLGAYADAGSRRRSCHPRQSNDDNDNDKCRSTMGHGTQTKNEERGTRTGDADHTGMCAYDMNSRTLRCTGELRDIDAIFSFIFESLCSSGASSGKDIDINPEA</sequence>
<feature type="compositionally biased region" description="Basic and acidic residues" evidence="1">
    <location>
        <begin position="193"/>
        <end position="206"/>
    </location>
</feature>
<gene>
    <name evidence="2" type="ORF">SISSUDRAFT_1034900</name>
</gene>
<accession>A0A166BHM4</accession>
<keyword evidence="3" id="KW-1185">Reference proteome</keyword>